<dbReference type="RefSeq" id="WP_317639797.1">
    <property type="nucleotide sequence ID" value="NZ_JAPMIV010000010.1"/>
</dbReference>
<reference evidence="1 2" key="1">
    <citation type="submission" date="2022-11" db="EMBL/GenBank/DDBJ databases">
        <title>Deinococcus ZS9-10, Low Temperature and Draught-tolerating, UV-resistant Bacteria from Continental Antarctica.</title>
        <authorList>
            <person name="Cheng L."/>
        </authorList>
    </citation>
    <scope>NUCLEOTIDE SEQUENCE [LARGE SCALE GENOMIC DNA]</scope>
    <source>
        <strain evidence="1 2">ZS9-10</strain>
    </source>
</reference>
<protein>
    <submittedName>
        <fullName evidence="1">Type II toxin-antitoxin system RelE/ParE family toxin</fullName>
    </submittedName>
</protein>
<dbReference type="Proteomes" id="UP001276150">
    <property type="component" value="Unassembled WGS sequence"/>
</dbReference>
<dbReference type="Gene3D" id="3.30.2310.20">
    <property type="entry name" value="RelE-like"/>
    <property type="match status" value="1"/>
</dbReference>
<evidence type="ECO:0000313" key="1">
    <source>
        <dbReference type="EMBL" id="MDV6374481.1"/>
    </source>
</evidence>
<name>A0ABU4DPX9_9DEIO</name>
<dbReference type="EMBL" id="JAPMIV010000010">
    <property type="protein sequence ID" value="MDV6374481.1"/>
    <property type="molecule type" value="Genomic_DNA"/>
</dbReference>
<sequence>MTPFGERGAPYPFSLTRTAQKALRSIPERDLERILKAIEAACKSGLGDVLALKSHEADYRLRVGEYRVIFDVQEMDDGAATVVPTVVILTVLRRTGKTYR</sequence>
<dbReference type="SUPFAM" id="SSF143011">
    <property type="entry name" value="RelE-like"/>
    <property type="match status" value="1"/>
</dbReference>
<accession>A0ABU4DPX9</accession>
<keyword evidence="2" id="KW-1185">Reference proteome</keyword>
<evidence type="ECO:0000313" key="2">
    <source>
        <dbReference type="Proteomes" id="UP001276150"/>
    </source>
</evidence>
<proteinExistence type="predicted"/>
<dbReference type="InterPro" id="IPR035093">
    <property type="entry name" value="RelE/ParE_toxin_dom_sf"/>
</dbReference>
<organism evidence="1 2">
    <name type="scientific">Deinococcus arenicola</name>
    <dbReference type="NCBI Taxonomy" id="2994950"/>
    <lineage>
        <taxon>Bacteria</taxon>
        <taxon>Thermotogati</taxon>
        <taxon>Deinococcota</taxon>
        <taxon>Deinococci</taxon>
        <taxon>Deinococcales</taxon>
        <taxon>Deinococcaceae</taxon>
        <taxon>Deinococcus</taxon>
    </lineage>
</organism>
<comment type="caution">
    <text evidence="1">The sequence shown here is derived from an EMBL/GenBank/DDBJ whole genome shotgun (WGS) entry which is preliminary data.</text>
</comment>
<gene>
    <name evidence="1" type="ORF">ORD21_07750</name>
</gene>